<reference evidence="1" key="1">
    <citation type="submission" date="2021-10" db="EMBL/GenBank/DDBJ databases">
        <title>Tropical sea cucumber genome reveals ecological adaptation and Cuvierian tubules defense mechanism.</title>
        <authorList>
            <person name="Chen T."/>
        </authorList>
    </citation>
    <scope>NUCLEOTIDE SEQUENCE</scope>
    <source>
        <strain evidence="1">Nanhai2018</strain>
        <tissue evidence="1">Muscle</tissue>
    </source>
</reference>
<evidence type="ECO:0000313" key="2">
    <source>
        <dbReference type="Proteomes" id="UP001152320"/>
    </source>
</evidence>
<dbReference type="EMBL" id="JAIZAY010000014">
    <property type="protein sequence ID" value="KAJ8029352.1"/>
    <property type="molecule type" value="Genomic_DNA"/>
</dbReference>
<proteinExistence type="predicted"/>
<dbReference type="OrthoDB" id="6111086at2759"/>
<comment type="caution">
    <text evidence="1">The sequence shown here is derived from an EMBL/GenBank/DDBJ whole genome shotgun (WGS) entry which is preliminary data.</text>
</comment>
<dbReference type="Proteomes" id="UP001152320">
    <property type="component" value="Chromosome 14"/>
</dbReference>
<keyword evidence="2" id="KW-1185">Reference proteome</keyword>
<accession>A0A9Q1GYM6</accession>
<sequence>MVLKKDDLRVVCEVWCSFKNLTGKDNHTMDQFLNEYEKKVKALQRTELPSIPEVVMAMQLTDGAGLDKKDNQIVLTVVDYKKKEEMYDQMNQNAKNALRFR</sequence>
<dbReference type="AlphaFoldDB" id="A0A9Q1GYM6"/>
<name>A0A9Q1GYM6_HOLLE</name>
<organism evidence="1 2">
    <name type="scientific">Holothuria leucospilota</name>
    <name type="common">Black long sea cucumber</name>
    <name type="synonym">Mertensiothuria leucospilota</name>
    <dbReference type="NCBI Taxonomy" id="206669"/>
    <lineage>
        <taxon>Eukaryota</taxon>
        <taxon>Metazoa</taxon>
        <taxon>Echinodermata</taxon>
        <taxon>Eleutherozoa</taxon>
        <taxon>Echinozoa</taxon>
        <taxon>Holothuroidea</taxon>
        <taxon>Aspidochirotacea</taxon>
        <taxon>Aspidochirotida</taxon>
        <taxon>Holothuriidae</taxon>
        <taxon>Holothuria</taxon>
    </lineage>
</organism>
<evidence type="ECO:0000313" key="1">
    <source>
        <dbReference type="EMBL" id="KAJ8029352.1"/>
    </source>
</evidence>
<protein>
    <submittedName>
        <fullName evidence="1">Uncharacterized protein</fullName>
    </submittedName>
</protein>
<gene>
    <name evidence="1" type="ORF">HOLleu_28725</name>
</gene>